<proteinExistence type="predicted"/>
<evidence type="ECO:0000256" key="1">
    <source>
        <dbReference type="SAM" id="MobiDB-lite"/>
    </source>
</evidence>
<reference evidence="2 3" key="1">
    <citation type="submission" date="2017-11" db="EMBL/GenBank/DDBJ databases">
        <title>Draft Genome Sequence of Lactobacillus curieae NBRC 111893 isolated from Koso, a Japanese sugar-Vegetable Fermented Beverage.</title>
        <authorList>
            <person name="Chiou T.Y."/>
            <person name="Oshima K."/>
            <person name="Suda W."/>
            <person name="Hattori M."/>
            <person name="Takahashi T."/>
        </authorList>
    </citation>
    <scope>NUCLEOTIDE SEQUENCE [LARGE SCALE GENOMIC DNA]</scope>
    <source>
        <strain evidence="2 3">NBRC111893</strain>
    </source>
</reference>
<evidence type="ECO:0000313" key="2">
    <source>
        <dbReference type="EMBL" id="GAY72894.1"/>
    </source>
</evidence>
<feature type="region of interest" description="Disordered" evidence="1">
    <location>
        <begin position="15"/>
        <end position="38"/>
    </location>
</feature>
<comment type="caution">
    <text evidence="2">The sequence shown here is derived from an EMBL/GenBank/DDBJ whole genome shotgun (WGS) entry which is preliminary data.</text>
</comment>
<organism evidence="2 3">
    <name type="scientific">Lentilactobacillus kosonis</name>
    <dbReference type="NCBI Taxonomy" id="2810561"/>
    <lineage>
        <taxon>Bacteria</taxon>
        <taxon>Bacillati</taxon>
        <taxon>Bacillota</taxon>
        <taxon>Bacilli</taxon>
        <taxon>Lactobacillales</taxon>
        <taxon>Lactobacillaceae</taxon>
        <taxon>Lentilactobacillus</taxon>
    </lineage>
</organism>
<dbReference type="EMBL" id="BEXA01000002">
    <property type="protein sequence ID" value="GAY72894.1"/>
    <property type="molecule type" value="Genomic_DNA"/>
</dbReference>
<dbReference type="OrthoDB" id="2322099at2"/>
<dbReference type="RefSeq" id="WP_125008117.1">
    <property type="nucleotide sequence ID" value="NZ_BEXA01000002.1"/>
</dbReference>
<dbReference type="AlphaFoldDB" id="A0A401FKI8"/>
<accession>A0A401FKI8</accession>
<protein>
    <submittedName>
        <fullName evidence="2">Uncharacterized protein</fullName>
    </submittedName>
</protein>
<gene>
    <name evidence="2" type="ORF">NBRC111893_1040</name>
</gene>
<name>A0A401FKI8_9LACO</name>
<feature type="compositionally biased region" description="Polar residues" evidence="1">
    <location>
        <begin position="29"/>
        <end position="38"/>
    </location>
</feature>
<sequence>MSDDKAAAFTEEAIKRATKRHNERVASGRYQQTASDNPQDQLLELIKNGDDSSKEYANSLIYEAIKIILEKNPHLLDD</sequence>
<evidence type="ECO:0000313" key="3">
    <source>
        <dbReference type="Proteomes" id="UP000286974"/>
    </source>
</evidence>
<keyword evidence="3" id="KW-1185">Reference proteome</keyword>
<dbReference type="Proteomes" id="UP000286974">
    <property type="component" value="Unassembled WGS sequence"/>
</dbReference>